<dbReference type="Gene3D" id="3.30.565.10">
    <property type="entry name" value="Histidine kinase-like ATPase, C-terminal domain"/>
    <property type="match status" value="1"/>
</dbReference>
<dbReference type="SUPFAM" id="SSF55874">
    <property type="entry name" value="ATPase domain of HSP90 chaperone/DNA topoisomerase II/histidine kinase"/>
    <property type="match status" value="1"/>
</dbReference>
<dbReference type="AlphaFoldDB" id="A0A369AQ87"/>
<organism evidence="7 8">
    <name type="scientific">Anaerobacterium chartisolvens</name>
    <dbReference type="NCBI Taxonomy" id="1297424"/>
    <lineage>
        <taxon>Bacteria</taxon>
        <taxon>Bacillati</taxon>
        <taxon>Bacillota</taxon>
        <taxon>Clostridia</taxon>
        <taxon>Eubacteriales</taxon>
        <taxon>Oscillospiraceae</taxon>
        <taxon>Anaerobacterium</taxon>
    </lineage>
</organism>
<feature type="transmembrane region" description="Helical" evidence="4">
    <location>
        <begin position="130"/>
        <end position="154"/>
    </location>
</feature>
<evidence type="ECO:0000259" key="5">
    <source>
        <dbReference type="Pfam" id="PF14501"/>
    </source>
</evidence>
<dbReference type="OrthoDB" id="1656061at2"/>
<dbReference type="GO" id="GO:0000155">
    <property type="term" value="F:phosphorelay sensor kinase activity"/>
    <property type="evidence" value="ECO:0007669"/>
    <property type="project" value="InterPro"/>
</dbReference>
<feature type="transmembrane region" description="Helical" evidence="4">
    <location>
        <begin position="166"/>
        <end position="186"/>
    </location>
</feature>
<evidence type="ECO:0000259" key="6">
    <source>
        <dbReference type="Pfam" id="PF14689"/>
    </source>
</evidence>
<keyword evidence="2" id="KW-0808">Transferase</keyword>
<keyword evidence="8" id="KW-1185">Reference proteome</keyword>
<name>A0A369AQ87_9FIRM</name>
<dbReference type="Proteomes" id="UP000253034">
    <property type="component" value="Unassembled WGS sequence"/>
</dbReference>
<dbReference type="InterPro" id="IPR039506">
    <property type="entry name" value="SPOB_a"/>
</dbReference>
<evidence type="ECO:0000313" key="7">
    <source>
        <dbReference type="EMBL" id="RCX09624.1"/>
    </source>
</evidence>
<sequence length="437" mass="50318">MRFDMLTANILFTAVYGVMLLLLVRIFYSRTFTVKDVAFFLTAFAIINGVGSHFARYLNPELGFIKTIILFSTSVFLLRYVINTEYKKSFILFGMLAIILAVCEGISYLVLKNVKMFDMSNILFASPNDFIAFVSSNLIICAMSFVMLIILKYFKVYIYLPKNVKPIIISIATACVIVAVIMWFYIFNVGLETRAPAFVILIFLIAAYLIYMIYNINMSSKFERQRIELEQQKFYNKSLDKTLDNLRRFKHGYNNNLNVLYALAKMGKYDRLMEYFNEVMETNNKLNDTTALNIKNAGLYGVIASKVEYAESLEVKFKIDADSEVEDIKNIRMYDLYEIMGILLDNAIEAAAESNGKYVNLSIEENEEYIRIVIKNTFSQAPDIVKIFEKGYSSKGQGRGMGLWIVKDRLKNNKFVLNNAHLEGKLFQQEIIIKKGF</sequence>
<feature type="domain" description="Sensor histidine kinase NatK-like C-terminal" evidence="5">
    <location>
        <begin position="332"/>
        <end position="433"/>
    </location>
</feature>
<reference evidence="7 8" key="1">
    <citation type="submission" date="2018-07" db="EMBL/GenBank/DDBJ databases">
        <title>Genomic Encyclopedia of Type Strains, Phase IV (KMG-IV): sequencing the most valuable type-strain genomes for metagenomic binning, comparative biology and taxonomic classification.</title>
        <authorList>
            <person name="Goeker M."/>
        </authorList>
    </citation>
    <scope>NUCLEOTIDE SEQUENCE [LARGE SCALE GENOMIC DNA]</scope>
    <source>
        <strain evidence="7 8">DSM 27016</strain>
    </source>
</reference>
<gene>
    <name evidence="7" type="ORF">DFR58_13428</name>
</gene>
<dbReference type="RefSeq" id="WP_114299783.1">
    <property type="nucleotide sequence ID" value="NZ_QPJT01000034.1"/>
</dbReference>
<dbReference type="Pfam" id="PF14689">
    <property type="entry name" value="SPOB_a"/>
    <property type="match status" value="1"/>
</dbReference>
<dbReference type="InterPro" id="IPR032834">
    <property type="entry name" value="NatK-like_C"/>
</dbReference>
<evidence type="ECO:0000313" key="8">
    <source>
        <dbReference type="Proteomes" id="UP000253034"/>
    </source>
</evidence>
<keyword evidence="4" id="KW-0812">Transmembrane</keyword>
<evidence type="ECO:0000256" key="2">
    <source>
        <dbReference type="ARBA" id="ARBA00022679"/>
    </source>
</evidence>
<keyword evidence="4" id="KW-0472">Membrane</keyword>
<feature type="transmembrane region" description="Helical" evidence="4">
    <location>
        <begin position="89"/>
        <end position="110"/>
    </location>
</feature>
<dbReference type="InterPro" id="IPR016120">
    <property type="entry name" value="Sig_transdc_His_kin_SpoOB"/>
</dbReference>
<feature type="transmembrane region" description="Helical" evidence="4">
    <location>
        <begin position="64"/>
        <end position="82"/>
    </location>
</feature>
<dbReference type="InterPro" id="IPR036890">
    <property type="entry name" value="HATPase_C_sf"/>
</dbReference>
<dbReference type="EMBL" id="QPJT01000034">
    <property type="protein sequence ID" value="RCX09624.1"/>
    <property type="molecule type" value="Genomic_DNA"/>
</dbReference>
<evidence type="ECO:0000256" key="1">
    <source>
        <dbReference type="ARBA" id="ARBA00022553"/>
    </source>
</evidence>
<evidence type="ECO:0000256" key="4">
    <source>
        <dbReference type="SAM" id="Phobius"/>
    </source>
</evidence>
<accession>A0A369AQ87</accession>
<feature type="transmembrane region" description="Helical" evidence="4">
    <location>
        <begin position="37"/>
        <end position="58"/>
    </location>
</feature>
<dbReference type="Gene3D" id="1.10.287.130">
    <property type="match status" value="1"/>
</dbReference>
<dbReference type="PANTHER" id="PTHR40448">
    <property type="entry name" value="TWO-COMPONENT SENSOR HISTIDINE KINASE"/>
    <property type="match status" value="1"/>
</dbReference>
<keyword evidence="4" id="KW-1133">Transmembrane helix</keyword>
<dbReference type="Pfam" id="PF14501">
    <property type="entry name" value="HATPase_c_5"/>
    <property type="match status" value="1"/>
</dbReference>
<feature type="transmembrane region" description="Helical" evidence="4">
    <location>
        <begin position="198"/>
        <end position="216"/>
    </location>
</feature>
<feature type="domain" description="SpoOB alpha-helical" evidence="6">
    <location>
        <begin position="235"/>
        <end position="286"/>
    </location>
</feature>
<keyword evidence="1" id="KW-0597">Phosphoprotein</keyword>
<evidence type="ECO:0000256" key="3">
    <source>
        <dbReference type="ARBA" id="ARBA00022777"/>
    </source>
</evidence>
<dbReference type="GO" id="GO:0042802">
    <property type="term" value="F:identical protein binding"/>
    <property type="evidence" value="ECO:0007669"/>
    <property type="project" value="TreeGrafter"/>
</dbReference>
<protein>
    <submittedName>
        <fullName evidence="7">Two-component system sensor histidine kinase AgrC</fullName>
    </submittedName>
</protein>
<dbReference type="SUPFAM" id="SSF55890">
    <property type="entry name" value="Sporulation response regulatory protein Spo0B"/>
    <property type="match status" value="1"/>
</dbReference>
<comment type="caution">
    <text evidence="7">The sequence shown here is derived from an EMBL/GenBank/DDBJ whole genome shotgun (WGS) entry which is preliminary data.</text>
</comment>
<dbReference type="PANTHER" id="PTHR40448:SF1">
    <property type="entry name" value="TWO-COMPONENT SENSOR HISTIDINE KINASE"/>
    <property type="match status" value="1"/>
</dbReference>
<feature type="transmembrane region" description="Helical" evidence="4">
    <location>
        <begin position="6"/>
        <end position="28"/>
    </location>
</feature>
<proteinExistence type="predicted"/>
<keyword evidence="3 7" id="KW-0418">Kinase</keyword>